<comment type="subcellular location">
    <subcellularLocation>
        <location evidence="2">Cytoplasm</location>
    </subcellularLocation>
    <subcellularLocation>
        <location evidence="1">Endosome membrane</location>
        <topology evidence="1">Peripheral membrane protein</topology>
    </subcellularLocation>
</comment>
<comment type="similarity">
    <text evidence="3">Belongs to the VTA1 family.</text>
</comment>
<evidence type="ECO:0000256" key="7">
    <source>
        <dbReference type="ARBA" id="ARBA00022927"/>
    </source>
</evidence>
<keyword evidence="6" id="KW-0967">Endosome</keyword>
<evidence type="ECO:0000259" key="10">
    <source>
        <dbReference type="Pfam" id="PF04652"/>
    </source>
</evidence>
<dbReference type="GO" id="GO:0005771">
    <property type="term" value="C:multivesicular body"/>
    <property type="evidence" value="ECO:0007669"/>
    <property type="project" value="TreeGrafter"/>
</dbReference>
<dbReference type="GO" id="GO:0010008">
    <property type="term" value="C:endosome membrane"/>
    <property type="evidence" value="ECO:0007669"/>
    <property type="project" value="UniProtKB-SubCell"/>
</dbReference>
<evidence type="ECO:0000256" key="5">
    <source>
        <dbReference type="ARBA" id="ARBA00022490"/>
    </source>
</evidence>
<evidence type="ECO:0000259" key="11">
    <source>
        <dbReference type="Pfam" id="PF18097"/>
    </source>
</evidence>
<evidence type="ECO:0000256" key="2">
    <source>
        <dbReference type="ARBA" id="ARBA00004496"/>
    </source>
</evidence>
<organism evidence="12 13">
    <name type="scientific">Peltaster fructicola</name>
    <dbReference type="NCBI Taxonomy" id="286661"/>
    <lineage>
        <taxon>Eukaryota</taxon>
        <taxon>Fungi</taxon>
        <taxon>Dikarya</taxon>
        <taxon>Ascomycota</taxon>
        <taxon>Pezizomycotina</taxon>
        <taxon>Dothideomycetes</taxon>
        <taxon>Dothideomycetes incertae sedis</taxon>
        <taxon>Peltaster</taxon>
    </lineage>
</organism>
<sequence>MSSQLPAALKAADIQRFATRASQLEKYKPIVTYWLEYYILQRIIKDELHSKSSEAAAYAGELMDKLEQTKATYATEAAVTDDVAAKAYMEQFALQTFSRAEADQTANKVTRQTADTFQAAATFFDSLNIWGELDPECHAKSKFGKFHALRIARALKEGKDPNETNPKVEPEPTVQLDEEDAELKAIEQELSSRSVPQPSVQSVPDETVPAAQLPQEVSPMDVDASESDRPVSIGGGYFPSVPTTTNDSRFAASDLAGPHIDEQTEIPRQATVADVIAPSIDDETHIPRQATMADMRAPNIDDESHVPRQATIADMASSNIDQETHIPATASSTDPTQFYASAAKAPPPTIPTSAPPFSSTNFRTDDEAVLAAQKHAKWAISALNFEDVPTAVKELRIALQSLGGL</sequence>
<protein>
    <recommendedName>
        <fullName evidence="14">Vta1 C-terminal domain-containing protein</fullName>
    </recommendedName>
</protein>
<dbReference type="GO" id="GO:0015031">
    <property type="term" value="P:protein transport"/>
    <property type="evidence" value="ECO:0007669"/>
    <property type="project" value="UniProtKB-KW"/>
</dbReference>
<keyword evidence="5" id="KW-0963">Cytoplasm</keyword>
<feature type="compositionally biased region" description="Basic and acidic residues" evidence="9">
    <location>
        <begin position="157"/>
        <end position="170"/>
    </location>
</feature>
<dbReference type="Gene3D" id="1.25.40.270">
    <property type="entry name" value="Vacuolar protein sorting-associated protein vta1"/>
    <property type="match status" value="1"/>
</dbReference>
<evidence type="ECO:0000256" key="9">
    <source>
        <dbReference type="SAM" id="MobiDB-lite"/>
    </source>
</evidence>
<dbReference type="InterPro" id="IPR044538">
    <property type="entry name" value="Vta1-like"/>
</dbReference>
<evidence type="ECO:0000256" key="1">
    <source>
        <dbReference type="ARBA" id="ARBA00004481"/>
    </source>
</evidence>
<dbReference type="Pfam" id="PF18097">
    <property type="entry name" value="Vta1_C"/>
    <property type="match status" value="1"/>
</dbReference>
<dbReference type="EMBL" id="CP051139">
    <property type="protein sequence ID" value="QIW96430.1"/>
    <property type="molecule type" value="Genomic_DNA"/>
</dbReference>
<evidence type="ECO:0000313" key="13">
    <source>
        <dbReference type="Proteomes" id="UP000503462"/>
    </source>
</evidence>
<dbReference type="OrthoDB" id="391137at2759"/>
<evidence type="ECO:0000256" key="3">
    <source>
        <dbReference type="ARBA" id="ARBA00007895"/>
    </source>
</evidence>
<evidence type="ECO:0000256" key="8">
    <source>
        <dbReference type="ARBA" id="ARBA00023136"/>
    </source>
</evidence>
<dbReference type="InterPro" id="IPR041212">
    <property type="entry name" value="Vta1_C"/>
</dbReference>
<reference evidence="12 13" key="1">
    <citation type="journal article" date="2016" name="Sci. Rep.">
        <title>Peltaster fructicola genome reveals evolution from an invasive phytopathogen to an ectophytic parasite.</title>
        <authorList>
            <person name="Xu C."/>
            <person name="Chen H."/>
            <person name="Gleason M.L."/>
            <person name="Xu J.R."/>
            <person name="Liu H."/>
            <person name="Zhang R."/>
            <person name="Sun G."/>
        </authorList>
    </citation>
    <scope>NUCLEOTIDE SEQUENCE [LARGE SCALE GENOMIC DNA]</scope>
    <source>
        <strain evidence="12 13">LNHT1506</strain>
    </source>
</reference>
<keyword evidence="7" id="KW-0653">Protein transport</keyword>
<evidence type="ECO:0000256" key="4">
    <source>
        <dbReference type="ARBA" id="ARBA00022448"/>
    </source>
</evidence>
<evidence type="ECO:0000256" key="6">
    <source>
        <dbReference type="ARBA" id="ARBA00022753"/>
    </source>
</evidence>
<dbReference type="GO" id="GO:0032511">
    <property type="term" value="P:late endosome to vacuole transport via multivesicular body sorting pathway"/>
    <property type="evidence" value="ECO:0007669"/>
    <property type="project" value="InterPro"/>
</dbReference>
<dbReference type="Proteomes" id="UP000503462">
    <property type="component" value="Chromosome 1"/>
</dbReference>
<accession>A0A6H0XP48</accession>
<feature type="region of interest" description="Disordered" evidence="9">
    <location>
        <begin position="157"/>
        <end position="176"/>
    </location>
</feature>
<dbReference type="Gene3D" id="1.20.5.420">
    <property type="entry name" value="Immunoglobulin FC, subunit C"/>
    <property type="match status" value="1"/>
</dbReference>
<dbReference type="InterPro" id="IPR039431">
    <property type="entry name" value="Vta1/CALS_N"/>
</dbReference>
<evidence type="ECO:0008006" key="14">
    <source>
        <dbReference type="Google" id="ProtNLM"/>
    </source>
</evidence>
<feature type="domain" description="Vta1/callose synthase N-terminal" evidence="10">
    <location>
        <begin position="13"/>
        <end position="157"/>
    </location>
</feature>
<name>A0A6H0XP48_9PEZI</name>
<keyword evidence="13" id="KW-1185">Reference proteome</keyword>
<dbReference type="PANTHER" id="PTHR46009:SF1">
    <property type="entry name" value="VACUOLAR PROTEIN SORTING-ASSOCIATED PROTEIN VTA1 HOMOLOG"/>
    <property type="match status" value="1"/>
</dbReference>
<dbReference type="AlphaFoldDB" id="A0A6H0XP48"/>
<keyword evidence="4" id="KW-0813">Transport</keyword>
<dbReference type="PANTHER" id="PTHR46009">
    <property type="entry name" value="VACUOLAR PROTEIN SORTING-ASSOCIATED PROTEIN VTA1 HOMOLOG"/>
    <property type="match status" value="1"/>
</dbReference>
<dbReference type="InterPro" id="IPR023175">
    <property type="entry name" value="Vta1/CALS_N_sf"/>
</dbReference>
<keyword evidence="8" id="KW-0472">Membrane</keyword>
<evidence type="ECO:0000313" key="12">
    <source>
        <dbReference type="EMBL" id="QIW96430.1"/>
    </source>
</evidence>
<proteinExistence type="inferred from homology"/>
<dbReference type="Pfam" id="PF04652">
    <property type="entry name" value="Vta1"/>
    <property type="match status" value="1"/>
</dbReference>
<feature type="domain" description="Vta1 C-terminal" evidence="11">
    <location>
        <begin position="371"/>
        <end position="402"/>
    </location>
</feature>
<gene>
    <name evidence="12" type="ORF">AMS68_001948</name>
</gene>